<dbReference type="GO" id="GO:0016579">
    <property type="term" value="P:protein deubiquitination"/>
    <property type="evidence" value="ECO:0007669"/>
    <property type="project" value="InterPro"/>
</dbReference>
<dbReference type="Gene3D" id="3.90.70.10">
    <property type="entry name" value="Cysteine proteinases"/>
    <property type="match status" value="1"/>
</dbReference>
<gene>
    <name evidence="3" type="ORF">J437_LFUL012315</name>
</gene>
<sequence length="720" mass="79437">MVRPESRFTIIMDNKMNINLVLEFIASNKNWDLAKKRQLIQELKNEQKLDVNGRYRVLLLGVQWLASSANRVNTVVPLGAEVLKCFGLGHPHSLSALVKKELINALWAMDQGGYVEGEVDRQVEIVNVTHWILSQLLEEDNGASYELCNRLRSQLANFLSRCIPNRLGPALAVSRLIKMHPCCLFSKEHITKGNGSNGDSGCEEVGFFKNDDNDEMEMKVCEALIKCIGALTIPTPDVINLETFAGQVREVAEAVALIWRRGKSSFKGKHSLEEEEKRVFQSLQIIHSLVSDSGKDWRDLCPALASILQLVPLRLIPGAVNGVLGSSNGSGGSGEGAVAAMLCNLLCDWLLRWPGAINLSHWILALLQGLSPSYPANAYTSYSSNDTNNNRRASQAACESRVRILVNLTIANIEKLVEGLNDPSLCYALLPVVSHMLLGFQHSPVPFLKICPHLPPLLSRLRDEREDGVPGSAESLQLLVDLCSMLLYLHGGSDPTREHLREALKECPLPSMGVPNHEYLLRLRWMPLSNRTYGSYEYSFPPQMPSLVPPEWIPTVYHTTSRAGHIGLSNLGNTCYANSVLQALFMTTRFRQRVLSSSAPVPPGIDTIAGPSIWDSGTVGAWGRVSTSNVPAPKTRPLLSHLRVLFALLSHSPKPALSPKAILAAVSMAGGQFEIGQQHDCSEFMCIFFRAELILPTSPIYGFAHLKMVWSLRLVLLSLV</sequence>
<reference evidence="3" key="1">
    <citation type="submission" date="2013-04" db="EMBL/GenBank/DDBJ databases">
        <authorList>
            <person name="Qu J."/>
            <person name="Murali S.C."/>
            <person name="Bandaranaike D."/>
            <person name="Bellair M."/>
            <person name="Blankenburg K."/>
            <person name="Chao H."/>
            <person name="Dinh H."/>
            <person name="Doddapaneni H."/>
            <person name="Downs B."/>
            <person name="Dugan-Rocha S."/>
            <person name="Elkadiri S."/>
            <person name="Gnanaolivu R.D."/>
            <person name="Hernandez B."/>
            <person name="Javaid M."/>
            <person name="Jayaseelan J.C."/>
            <person name="Lee S."/>
            <person name="Li M."/>
            <person name="Ming W."/>
            <person name="Munidasa M."/>
            <person name="Muniz J."/>
            <person name="Nguyen L."/>
            <person name="Ongeri F."/>
            <person name="Osuji N."/>
            <person name="Pu L.-L."/>
            <person name="Puazo M."/>
            <person name="Qu C."/>
            <person name="Quiroz J."/>
            <person name="Raj R."/>
            <person name="Weissenberger G."/>
            <person name="Xin Y."/>
            <person name="Zou X."/>
            <person name="Han Y."/>
            <person name="Richards S."/>
            <person name="Worley K."/>
            <person name="Muzny D."/>
            <person name="Gibbs R."/>
        </authorList>
    </citation>
    <scope>NUCLEOTIDE SEQUENCE</scope>
    <source>
        <strain evidence="3">Sampled in the wild</strain>
    </source>
</reference>
<protein>
    <recommendedName>
        <fullName evidence="2">USP domain-containing protein</fullName>
    </recommendedName>
</protein>
<dbReference type="AlphaFoldDB" id="A0A8K0KCZ5"/>
<dbReference type="OrthoDB" id="2420415at2759"/>
<dbReference type="InterPro" id="IPR001394">
    <property type="entry name" value="Peptidase_C19_UCH"/>
</dbReference>
<dbReference type="PANTHER" id="PTHR24006:SF908">
    <property type="entry name" value="DEUBIQUITINATING APOPTOTIC INHIBITOR, ISOFORM A"/>
    <property type="match status" value="1"/>
</dbReference>
<keyword evidence="4" id="KW-1185">Reference proteome</keyword>
<feature type="domain" description="USP" evidence="2">
    <location>
        <begin position="566"/>
        <end position="720"/>
    </location>
</feature>
<dbReference type="InterPro" id="IPR050164">
    <property type="entry name" value="Peptidase_C19"/>
</dbReference>
<evidence type="ECO:0000256" key="1">
    <source>
        <dbReference type="ARBA" id="ARBA00009085"/>
    </source>
</evidence>
<dbReference type="PANTHER" id="PTHR24006">
    <property type="entry name" value="UBIQUITIN CARBOXYL-TERMINAL HYDROLASE"/>
    <property type="match status" value="1"/>
</dbReference>
<dbReference type="Pfam" id="PF00443">
    <property type="entry name" value="UCH"/>
    <property type="match status" value="1"/>
</dbReference>
<dbReference type="InterPro" id="IPR038765">
    <property type="entry name" value="Papain-like_cys_pep_sf"/>
</dbReference>
<dbReference type="InterPro" id="IPR049407">
    <property type="entry name" value="Usp38-like_N"/>
</dbReference>
<dbReference type="SUPFAM" id="SSF54001">
    <property type="entry name" value="Cysteine proteinases"/>
    <property type="match status" value="1"/>
</dbReference>
<comment type="caution">
    <text evidence="3">The sequence shown here is derived from an EMBL/GenBank/DDBJ whole genome shotgun (WGS) entry which is preliminary data.</text>
</comment>
<name>A0A8K0KCZ5_LADFU</name>
<proteinExistence type="inferred from homology"/>
<dbReference type="EMBL" id="KZ308578">
    <property type="protein sequence ID" value="KAG8231821.1"/>
    <property type="molecule type" value="Genomic_DNA"/>
</dbReference>
<evidence type="ECO:0000313" key="4">
    <source>
        <dbReference type="Proteomes" id="UP000792457"/>
    </source>
</evidence>
<dbReference type="GO" id="GO:0005634">
    <property type="term" value="C:nucleus"/>
    <property type="evidence" value="ECO:0007669"/>
    <property type="project" value="TreeGrafter"/>
</dbReference>
<evidence type="ECO:0000313" key="3">
    <source>
        <dbReference type="EMBL" id="KAG8231821.1"/>
    </source>
</evidence>
<dbReference type="Proteomes" id="UP000792457">
    <property type="component" value="Unassembled WGS sequence"/>
</dbReference>
<dbReference type="InterPro" id="IPR018200">
    <property type="entry name" value="USP_CS"/>
</dbReference>
<dbReference type="PROSITE" id="PS50235">
    <property type="entry name" value="USP_3"/>
    <property type="match status" value="1"/>
</dbReference>
<accession>A0A8K0KCZ5</accession>
<dbReference type="GO" id="GO:0005829">
    <property type="term" value="C:cytosol"/>
    <property type="evidence" value="ECO:0007669"/>
    <property type="project" value="TreeGrafter"/>
</dbReference>
<dbReference type="Pfam" id="PF21246">
    <property type="entry name" value="Usp38-like_N"/>
    <property type="match status" value="2"/>
</dbReference>
<dbReference type="GO" id="GO:0004843">
    <property type="term" value="F:cysteine-type deubiquitinase activity"/>
    <property type="evidence" value="ECO:0007669"/>
    <property type="project" value="InterPro"/>
</dbReference>
<dbReference type="PROSITE" id="PS00972">
    <property type="entry name" value="USP_1"/>
    <property type="match status" value="1"/>
</dbReference>
<reference evidence="3" key="2">
    <citation type="submission" date="2017-10" db="EMBL/GenBank/DDBJ databases">
        <title>Ladona fulva Genome sequencing and assembly.</title>
        <authorList>
            <person name="Murali S."/>
            <person name="Richards S."/>
            <person name="Bandaranaike D."/>
            <person name="Bellair M."/>
            <person name="Blankenburg K."/>
            <person name="Chao H."/>
            <person name="Dinh H."/>
            <person name="Doddapaneni H."/>
            <person name="Dugan-Rocha S."/>
            <person name="Elkadiri S."/>
            <person name="Gnanaolivu R."/>
            <person name="Hernandez B."/>
            <person name="Skinner E."/>
            <person name="Javaid M."/>
            <person name="Lee S."/>
            <person name="Li M."/>
            <person name="Ming W."/>
            <person name="Munidasa M."/>
            <person name="Muniz J."/>
            <person name="Nguyen L."/>
            <person name="Hughes D."/>
            <person name="Osuji N."/>
            <person name="Pu L.-L."/>
            <person name="Puazo M."/>
            <person name="Qu C."/>
            <person name="Quiroz J."/>
            <person name="Raj R."/>
            <person name="Weissenberger G."/>
            <person name="Xin Y."/>
            <person name="Zou X."/>
            <person name="Han Y."/>
            <person name="Worley K."/>
            <person name="Muzny D."/>
            <person name="Gibbs R."/>
        </authorList>
    </citation>
    <scope>NUCLEOTIDE SEQUENCE</scope>
    <source>
        <strain evidence="3">Sampled in the wild</strain>
    </source>
</reference>
<organism evidence="3 4">
    <name type="scientific">Ladona fulva</name>
    <name type="common">Scarce chaser dragonfly</name>
    <name type="synonym">Libellula fulva</name>
    <dbReference type="NCBI Taxonomy" id="123851"/>
    <lineage>
        <taxon>Eukaryota</taxon>
        <taxon>Metazoa</taxon>
        <taxon>Ecdysozoa</taxon>
        <taxon>Arthropoda</taxon>
        <taxon>Hexapoda</taxon>
        <taxon>Insecta</taxon>
        <taxon>Pterygota</taxon>
        <taxon>Palaeoptera</taxon>
        <taxon>Odonata</taxon>
        <taxon>Epiprocta</taxon>
        <taxon>Anisoptera</taxon>
        <taxon>Libelluloidea</taxon>
        <taxon>Libellulidae</taxon>
        <taxon>Ladona</taxon>
    </lineage>
</organism>
<evidence type="ECO:0000259" key="2">
    <source>
        <dbReference type="PROSITE" id="PS50235"/>
    </source>
</evidence>
<comment type="similarity">
    <text evidence="1">Belongs to the peptidase C19 family.</text>
</comment>
<dbReference type="InterPro" id="IPR028889">
    <property type="entry name" value="USP"/>
</dbReference>